<dbReference type="Proteomes" id="UP000244912">
    <property type="component" value="Unassembled WGS sequence"/>
</dbReference>
<feature type="compositionally biased region" description="Low complexity" evidence="1">
    <location>
        <begin position="274"/>
        <end position="289"/>
    </location>
</feature>
<dbReference type="OrthoDB" id="8283038at2"/>
<organism evidence="2 3">
    <name type="scientific">Palleronia abyssalis</name>
    <dbReference type="NCBI Taxonomy" id="1501240"/>
    <lineage>
        <taxon>Bacteria</taxon>
        <taxon>Pseudomonadati</taxon>
        <taxon>Pseudomonadota</taxon>
        <taxon>Alphaproteobacteria</taxon>
        <taxon>Rhodobacterales</taxon>
        <taxon>Roseobacteraceae</taxon>
        <taxon>Palleronia</taxon>
    </lineage>
</organism>
<protein>
    <recommendedName>
        <fullName evidence="4">Type I secretion protein</fullName>
    </recommendedName>
</protein>
<keyword evidence="3" id="KW-1185">Reference proteome</keyword>
<dbReference type="AlphaFoldDB" id="A0A2R8C0P4"/>
<gene>
    <name evidence="2" type="ORF">PAA8504_03834</name>
</gene>
<reference evidence="2 3" key="1">
    <citation type="submission" date="2018-03" db="EMBL/GenBank/DDBJ databases">
        <authorList>
            <person name="Keele B.F."/>
        </authorList>
    </citation>
    <scope>NUCLEOTIDE SEQUENCE [LARGE SCALE GENOMIC DNA]</scope>
    <source>
        <strain evidence="2 3">CECT 8504</strain>
    </source>
</reference>
<dbReference type="RefSeq" id="WP_108895703.1">
    <property type="nucleotide sequence ID" value="NZ_ONZF01000013.1"/>
</dbReference>
<evidence type="ECO:0008006" key="4">
    <source>
        <dbReference type="Google" id="ProtNLM"/>
    </source>
</evidence>
<dbReference type="EMBL" id="ONZF01000013">
    <property type="protein sequence ID" value="SPJ25978.1"/>
    <property type="molecule type" value="Genomic_DNA"/>
</dbReference>
<evidence type="ECO:0000313" key="2">
    <source>
        <dbReference type="EMBL" id="SPJ25978.1"/>
    </source>
</evidence>
<evidence type="ECO:0000313" key="3">
    <source>
        <dbReference type="Proteomes" id="UP000244912"/>
    </source>
</evidence>
<feature type="compositionally biased region" description="Low complexity" evidence="1">
    <location>
        <begin position="252"/>
        <end position="267"/>
    </location>
</feature>
<feature type="region of interest" description="Disordered" evidence="1">
    <location>
        <begin position="242"/>
        <end position="301"/>
    </location>
</feature>
<evidence type="ECO:0000256" key="1">
    <source>
        <dbReference type="SAM" id="MobiDB-lite"/>
    </source>
</evidence>
<accession>A0A2R8C0P4</accession>
<proteinExistence type="predicted"/>
<sequence>MQMDDVGDQIERFAGYLRILDEEGRVTPVLEGEATVQVIDLAGLPSQALPYVFADAVPQVLVPGRESLPAPGTGDLPRIVGEQSAFWAPMRLWADLWERDPGVPLREGAPLFPVWSQDVAITIEYFHVGSQLIVIRQANILEDGDTVLANPDAGRPDWGDPESGARIAALLEEADLPETPAGLEALQASVGDPAAFPGALREVLDAQLEDGDGWVQAFAVEGEGVWVDGVLMAEAPLRPDFTSRDAADDADAAPGATPGMPAATPGDPIGGGDAAVPAAGDAGANPAGDLEVDGRNGLERPGLEAELGGNIAMSTAVIRDLNDVGGTLVVMGDVQDLSVIWQTNLLSDLDTAHLAGEVDAFAAGANTLHNIARFETAPSMLAAEVQSAIPWSPYWSVDVVEGNLVDFNMLVQKTVIHDGDVSVQHVETGFQRLVLGNNDSTAIADLMVLRDYYDAILVGGDMIRANMIFQLNALVDDDALRVIGAEGSEEPAMAGGGENTVWNEALIQRLGTDTFTPVTDGARAFHDALARGDETADAWPDLPVPGGGGVPLRILFVEGDYWDVNAISQVNEIHDADAALQMGPGQLSLMTGANTAANIAQIIDFRGQGDVAMIGGTHYDDEMMIQTNLLAEDATVRIIDPHTLASEVIAFLDPDLLVDTDGDGVFDAIMLNMGDDMMSGVMA</sequence>
<feature type="compositionally biased region" description="Basic and acidic residues" evidence="1">
    <location>
        <begin position="292"/>
        <end position="301"/>
    </location>
</feature>
<name>A0A2R8C0P4_9RHOB</name>